<organism evidence="3 4">
    <name type="scientific">Stylosanthes scabra</name>
    <dbReference type="NCBI Taxonomy" id="79078"/>
    <lineage>
        <taxon>Eukaryota</taxon>
        <taxon>Viridiplantae</taxon>
        <taxon>Streptophyta</taxon>
        <taxon>Embryophyta</taxon>
        <taxon>Tracheophyta</taxon>
        <taxon>Spermatophyta</taxon>
        <taxon>Magnoliopsida</taxon>
        <taxon>eudicotyledons</taxon>
        <taxon>Gunneridae</taxon>
        <taxon>Pentapetalae</taxon>
        <taxon>rosids</taxon>
        <taxon>fabids</taxon>
        <taxon>Fabales</taxon>
        <taxon>Fabaceae</taxon>
        <taxon>Papilionoideae</taxon>
        <taxon>50 kb inversion clade</taxon>
        <taxon>dalbergioids sensu lato</taxon>
        <taxon>Dalbergieae</taxon>
        <taxon>Pterocarpus clade</taxon>
        <taxon>Stylosanthes</taxon>
    </lineage>
</organism>
<reference evidence="3 4" key="1">
    <citation type="journal article" date="2023" name="Plants (Basel)">
        <title>Bridging the Gap: Combining Genomics and Transcriptomics Approaches to Understand Stylosanthes scabra, an Orphan Legume from the Brazilian Caatinga.</title>
        <authorList>
            <person name="Ferreira-Neto J.R.C."/>
            <person name="da Silva M.D."/>
            <person name="Binneck E."/>
            <person name="de Melo N.F."/>
            <person name="da Silva R.H."/>
            <person name="de Melo A.L.T.M."/>
            <person name="Pandolfi V."/>
            <person name="Bustamante F.O."/>
            <person name="Brasileiro-Vidal A.C."/>
            <person name="Benko-Iseppon A.M."/>
        </authorList>
    </citation>
    <scope>NUCLEOTIDE SEQUENCE [LARGE SCALE GENOMIC DNA]</scope>
    <source>
        <tissue evidence="3">Leaves</tissue>
    </source>
</reference>
<keyword evidence="4" id="KW-1185">Reference proteome</keyword>
<evidence type="ECO:0000313" key="4">
    <source>
        <dbReference type="Proteomes" id="UP001341840"/>
    </source>
</evidence>
<feature type="compositionally biased region" description="Pro residues" evidence="1">
    <location>
        <begin position="259"/>
        <end position="272"/>
    </location>
</feature>
<dbReference type="EMBL" id="JASCZI010061714">
    <property type="protein sequence ID" value="MED6139354.1"/>
    <property type="molecule type" value="Genomic_DNA"/>
</dbReference>
<sequence length="326" mass="37258">MAMDVRLGKQRRRAGKRGMRRSVTLREVRRPFLRERNFRKRGIRFRDKEGRQGVSTLFPNTHLMSEFVVPVFHHGGRFERVANGELCYVGGVVKKYKPMDVDFVNKEDLLVLVLDLGYLEHKRLFWHVVRGDTIIKLARVHHNQGTGSQREKSQRLTRQLQVQGLGGRKKMPKRPHVPTTVADEMPVSQSTPTNVNENDSQPQVAPKFTIPVPPPMPKFLQRLRPKQKIFRPPAPFSDVQFSTNHAQPSSVPLSTPIPHQQPPVPQQQPPRPMQQQPNPQQQPQIPPIPSHPNALSQETMAAARGTISERIFNFMPTPNFKPQGSE</sequence>
<accession>A0ABU6ST75</accession>
<dbReference type="InterPro" id="IPR058594">
    <property type="entry name" value="PB1-like_dom_pln"/>
</dbReference>
<feature type="compositionally biased region" description="Polar residues" evidence="1">
    <location>
        <begin position="187"/>
        <end position="203"/>
    </location>
</feature>
<evidence type="ECO:0000259" key="2">
    <source>
        <dbReference type="Pfam" id="PF26130"/>
    </source>
</evidence>
<protein>
    <recommendedName>
        <fullName evidence="2">PB1-like domain-containing protein</fullName>
    </recommendedName>
</protein>
<proteinExistence type="predicted"/>
<dbReference type="Proteomes" id="UP001341840">
    <property type="component" value="Unassembled WGS sequence"/>
</dbReference>
<evidence type="ECO:0000256" key="1">
    <source>
        <dbReference type="SAM" id="MobiDB-lite"/>
    </source>
</evidence>
<name>A0ABU6ST75_9FABA</name>
<feature type="compositionally biased region" description="Polar residues" evidence="1">
    <location>
        <begin position="239"/>
        <end position="253"/>
    </location>
</feature>
<feature type="region of interest" description="Disordered" evidence="1">
    <location>
        <begin position="143"/>
        <end position="326"/>
    </location>
</feature>
<feature type="domain" description="PB1-like" evidence="2">
    <location>
        <begin position="64"/>
        <end position="142"/>
    </location>
</feature>
<evidence type="ECO:0000313" key="3">
    <source>
        <dbReference type="EMBL" id="MED6139354.1"/>
    </source>
</evidence>
<feature type="compositionally biased region" description="Low complexity" evidence="1">
    <location>
        <begin position="273"/>
        <end position="283"/>
    </location>
</feature>
<dbReference type="Pfam" id="PF26130">
    <property type="entry name" value="PB1-like"/>
    <property type="match status" value="1"/>
</dbReference>
<gene>
    <name evidence="3" type="ORF">PIB30_083051</name>
</gene>
<feature type="compositionally biased region" description="Basic residues" evidence="1">
    <location>
        <begin position="167"/>
        <end position="176"/>
    </location>
</feature>
<comment type="caution">
    <text evidence="3">The sequence shown here is derived from an EMBL/GenBank/DDBJ whole genome shotgun (WGS) entry which is preliminary data.</text>
</comment>